<keyword evidence="2" id="KW-1185">Reference proteome</keyword>
<sequence>MDVDSYRLAHDADYAAWLVQGIKNGHIYRLYFPDSVPGVDQLLDINPNLIGRFTYGNPMRMEVNKGNAAYVTFPSARFMDNQRIIDWLTMIQQDEFTTSPADTEPSKLVLPCLSQKE</sequence>
<name>A0A7Y0EXV4_9BIFI</name>
<dbReference type="Proteomes" id="UP000543419">
    <property type="component" value="Unassembled WGS sequence"/>
</dbReference>
<dbReference type="EMBL" id="JAAIIG010000003">
    <property type="protein sequence ID" value="NMM98083.1"/>
    <property type="molecule type" value="Genomic_DNA"/>
</dbReference>
<dbReference type="AlphaFoldDB" id="A0A7Y0EXV4"/>
<organism evidence="1 2">
    <name type="scientific">Bifidobacterium olomucense</name>
    <dbReference type="NCBI Taxonomy" id="2675324"/>
    <lineage>
        <taxon>Bacteria</taxon>
        <taxon>Bacillati</taxon>
        <taxon>Actinomycetota</taxon>
        <taxon>Actinomycetes</taxon>
        <taxon>Bifidobacteriales</taxon>
        <taxon>Bifidobacteriaceae</taxon>
        <taxon>Bifidobacterium</taxon>
    </lineage>
</organism>
<comment type="caution">
    <text evidence="1">The sequence shown here is derived from an EMBL/GenBank/DDBJ whole genome shotgun (WGS) entry which is preliminary data.</text>
</comment>
<accession>A0A7Y0EXV4</accession>
<reference evidence="1 2" key="1">
    <citation type="submission" date="2020-02" db="EMBL/GenBank/DDBJ databases">
        <title>Characterization of phylogenetic diversity of novel bifidobacterial species isolated in Czech ZOOs.</title>
        <authorList>
            <person name="Lugli G.A."/>
            <person name="Vera N.B."/>
            <person name="Ventura M."/>
        </authorList>
    </citation>
    <scope>NUCLEOTIDE SEQUENCE [LARGE SCALE GENOMIC DNA]</scope>
    <source>
        <strain evidence="1 2">DSM 109959</strain>
    </source>
</reference>
<protein>
    <submittedName>
        <fullName evidence="1">Uncharacterized protein</fullName>
    </submittedName>
</protein>
<evidence type="ECO:0000313" key="1">
    <source>
        <dbReference type="EMBL" id="NMM98083.1"/>
    </source>
</evidence>
<evidence type="ECO:0000313" key="2">
    <source>
        <dbReference type="Proteomes" id="UP000543419"/>
    </source>
</evidence>
<gene>
    <name evidence="1" type="ORF">G1C97_1032</name>
</gene>
<proteinExistence type="predicted"/>